<sequence length="515" mass="58868">MGKSRDVARAGEPPQSVWRYAKASRAHVVIDAADYFEIMRDAMCNARQRVFLIGWDFDTRILLSAGRRWWKLGKQERFPARLGSFMLWLAHHTPSLEIKVLKWNISLLKSVFRGTMVIDLLRWAMSPSIDFKFDSAHPVGCSHHQKIVVIDDRFAVCGGIDMTADRWDTREHRHKDKRRKRPSGRPHGPWHDITMMMEGEVAEALDHLGRERWKIAGGSDMEPCRPQKESVWPERVEAEFKDVEIGIARTRAAWGNAAQIAEIEHLFIEQIARARRFVYAETQYFASRRIAEAISKRLVEPDPPEFLIINPLTAEGWLEQVAMDSARAELVRAIRQIDHAQRFRLMVPYTSGGTPIYVHAKLMIVDDEILRIGSANMNNRSLGLDSECDIFIDTTRPANAHVQDQVTALRYSLLAEHCGVAEEDMPGLIEQHGSMLAMIAALPQVGKHLRPLELPELNEVEEVLADNAVLDPERPDEMFDPIARRGLFRRRGLLHKPKRGQTAQKNRIKARSMNA</sequence>
<dbReference type="PANTHER" id="PTHR18896:SF76">
    <property type="entry name" value="PHOSPHOLIPASE"/>
    <property type="match status" value="1"/>
</dbReference>
<name>A0ABV3R7Z1_9SPHN</name>
<evidence type="ECO:0000313" key="12">
    <source>
        <dbReference type="EMBL" id="MEW9854023.1"/>
    </source>
</evidence>
<evidence type="ECO:0000256" key="8">
    <source>
        <dbReference type="ARBA" id="ARBA00023098"/>
    </source>
</evidence>
<evidence type="ECO:0000256" key="7">
    <source>
        <dbReference type="ARBA" id="ARBA00022801"/>
    </source>
</evidence>
<dbReference type="PANTHER" id="PTHR18896">
    <property type="entry name" value="PHOSPHOLIPASE D"/>
    <property type="match status" value="1"/>
</dbReference>
<dbReference type="EMBL" id="JBFNXR010000017">
    <property type="protein sequence ID" value="MEW9854023.1"/>
    <property type="molecule type" value="Genomic_DNA"/>
</dbReference>
<evidence type="ECO:0000256" key="3">
    <source>
        <dbReference type="ARBA" id="ARBA00004613"/>
    </source>
</evidence>
<feature type="domain" description="PLD phosphodiesterase" evidence="11">
    <location>
        <begin position="143"/>
        <end position="166"/>
    </location>
</feature>
<proteinExistence type="predicted"/>
<keyword evidence="13" id="KW-1185">Reference proteome</keyword>
<comment type="caution">
    <text evidence="12">The sequence shown here is derived from an EMBL/GenBank/DDBJ whole genome shotgun (WGS) entry which is preliminary data.</text>
</comment>
<dbReference type="InterPro" id="IPR015679">
    <property type="entry name" value="PLipase_D_fam"/>
</dbReference>
<comment type="catalytic activity">
    <reaction evidence="1">
        <text>a 1,2-diacyl-sn-glycero-3-phosphocholine + H2O = a 1,2-diacyl-sn-glycero-3-phosphate + choline + H(+)</text>
        <dbReference type="Rhea" id="RHEA:14445"/>
        <dbReference type="ChEBI" id="CHEBI:15354"/>
        <dbReference type="ChEBI" id="CHEBI:15377"/>
        <dbReference type="ChEBI" id="CHEBI:15378"/>
        <dbReference type="ChEBI" id="CHEBI:57643"/>
        <dbReference type="ChEBI" id="CHEBI:58608"/>
        <dbReference type="EC" id="3.1.4.4"/>
    </reaction>
</comment>
<protein>
    <recommendedName>
        <fullName evidence="4">Phospholipase D</fullName>
    </recommendedName>
    <alternativeName>
        <fullName evidence="9">Choline phosphatase</fullName>
    </alternativeName>
</protein>
<keyword evidence="7" id="KW-0378">Hydrolase</keyword>
<keyword evidence="8" id="KW-0443">Lipid metabolism</keyword>
<comment type="subcellular location">
    <subcellularLocation>
        <location evidence="3">Secreted</location>
    </subcellularLocation>
</comment>
<accession>A0ABV3R7Z1</accession>
<evidence type="ECO:0000256" key="1">
    <source>
        <dbReference type="ARBA" id="ARBA00000798"/>
    </source>
</evidence>
<feature type="compositionally biased region" description="Basic residues" evidence="10">
    <location>
        <begin position="506"/>
        <end position="515"/>
    </location>
</feature>
<evidence type="ECO:0000259" key="11">
    <source>
        <dbReference type="PROSITE" id="PS50035"/>
    </source>
</evidence>
<feature type="domain" description="PLD phosphodiesterase" evidence="11">
    <location>
        <begin position="354"/>
        <end position="381"/>
    </location>
</feature>
<evidence type="ECO:0000256" key="9">
    <source>
        <dbReference type="ARBA" id="ARBA00029594"/>
    </source>
</evidence>
<feature type="compositionally biased region" description="Basic residues" evidence="10">
    <location>
        <begin position="172"/>
        <end position="184"/>
    </location>
</feature>
<evidence type="ECO:0000313" key="13">
    <source>
        <dbReference type="Proteomes" id="UP001556118"/>
    </source>
</evidence>
<dbReference type="Gene3D" id="3.30.870.10">
    <property type="entry name" value="Endonuclease Chain A"/>
    <property type="match status" value="2"/>
</dbReference>
<dbReference type="SUPFAM" id="SSF56024">
    <property type="entry name" value="Phospholipase D/nuclease"/>
    <property type="match status" value="2"/>
</dbReference>
<keyword evidence="6" id="KW-0677">Repeat</keyword>
<dbReference type="PROSITE" id="PS50035">
    <property type="entry name" value="PLD"/>
    <property type="match status" value="2"/>
</dbReference>
<dbReference type="InterPro" id="IPR025202">
    <property type="entry name" value="PLD-like_dom"/>
</dbReference>
<organism evidence="12 13">
    <name type="scientific">Novosphingobium rhizovicinum</name>
    <dbReference type="NCBI Taxonomy" id="3228928"/>
    <lineage>
        <taxon>Bacteria</taxon>
        <taxon>Pseudomonadati</taxon>
        <taxon>Pseudomonadota</taxon>
        <taxon>Alphaproteobacteria</taxon>
        <taxon>Sphingomonadales</taxon>
        <taxon>Sphingomonadaceae</taxon>
        <taxon>Novosphingobium</taxon>
    </lineage>
</organism>
<dbReference type="Pfam" id="PF00614">
    <property type="entry name" value="PLDc"/>
    <property type="match status" value="1"/>
</dbReference>
<dbReference type="SMART" id="SM00155">
    <property type="entry name" value="PLDc"/>
    <property type="match status" value="2"/>
</dbReference>
<evidence type="ECO:0000256" key="6">
    <source>
        <dbReference type="ARBA" id="ARBA00022737"/>
    </source>
</evidence>
<dbReference type="CDD" id="cd09143">
    <property type="entry name" value="PLDc_vPLD1_2_like_bac_2"/>
    <property type="match status" value="1"/>
</dbReference>
<comment type="function">
    <text evidence="2">Could be a virulence factor.</text>
</comment>
<dbReference type="Proteomes" id="UP001556118">
    <property type="component" value="Unassembled WGS sequence"/>
</dbReference>
<evidence type="ECO:0000256" key="2">
    <source>
        <dbReference type="ARBA" id="ARBA00003145"/>
    </source>
</evidence>
<dbReference type="Pfam" id="PF13091">
    <property type="entry name" value="PLDc_2"/>
    <property type="match status" value="1"/>
</dbReference>
<dbReference type="CDD" id="cd09140">
    <property type="entry name" value="PLDc_vPLD1_2_like_bac_1"/>
    <property type="match status" value="1"/>
</dbReference>
<evidence type="ECO:0000256" key="4">
    <source>
        <dbReference type="ARBA" id="ARBA00018392"/>
    </source>
</evidence>
<dbReference type="RefSeq" id="WP_367768833.1">
    <property type="nucleotide sequence ID" value="NZ_JBFNXR010000017.1"/>
</dbReference>
<reference evidence="12 13" key="1">
    <citation type="submission" date="2024-06" db="EMBL/GenBank/DDBJ databases">
        <title>Novosphingobium rhizovicinus M1R2S20.</title>
        <authorList>
            <person name="Sun J.-Q."/>
        </authorList>
    </citation>
    <scope>NUCLEOTIDE SEQUENCE [LARGE SCALE GENOMIC DNA]</scope>
    <source>
        <strain evidence="12 13">M1R2S20</strain>
    </source>
</reference>
<dbReference type="InterPro" id="IPR001736">
    <property type="entry name" value="PLipase_D/transphosphatidylase"/>
</dbReference>
<evidence type="ECO:0000256" key="10">
    <source>
        <dbReference type="SAM" id="MobiDB-lite"/>
    </source>
</evidence>
<gene>
    <name evidence="12" type="ORF">ABUH87_02355</name>
</gene>
<keyword evidence="5" id="KW-0964">Secreted</keyword>
<feature type="region of interest" description="Disordered" evidence="10">
    <location>
        <begin position="493"/>
        <end position="515"/>
    </location>
</feature>
<feature type="region of interest" description="Disordered" evidence="10">
    <location>
        <begin position="170"/>
        <end position="192"/>
    </location>
</feature>
<evidence type="ECO:0000256" key="5">
    <source>
        <dbReference type="ARBA" id="ARBA00022525"/>
    </source>
</evidence>